<proteinExistence type="predicted"/>
<evidence type="ECO:0000313" key="3">
    <source>
        <dbReference type="Proteomes" id="UP000316806"/>
    </source>
</evidence>
<dbReference type="Pfam" id="PF07508">
    <property type="entry name" value="Recombinase"/>
    <property type="match status" value="1"/>
</dbReference>
<dbReference type="GO" id="GO:0000150">
    <property type="term" value="F:DNA strand exchange activity"/>
    <property type="evidence" value="ECO:0007669"/>
    <property type="project" value="InterPro"/>
</dbReference>
<accession>A0A516RFA6</accession>
<dbReference type="SUPFAM" id="SSF53041">
    <property type="entry name" value="Resolvase-like"/>
    <property type="match status" value="1"/>
</dbReference>
<protein>
    <submittedName>
        <fullName evidence="2">Recombinase family protein</fullName>
    </submittedName>
</protein>
<dbReference type="RefSeq" id="WP_144321545.1">
    <property type="nucleotide sequence ID" value="NZ_CP040916.1"/>
</dbReference>
<gene>
    <name evidence="2" type="ORF">FH965_30360</name>
</gene>
<dbReference type="PROSITE" id="PS51736">
    <property type="entry name" value="RECOMBINASES_3"/>
    <property type="match status" value="1"/>
</dbReference>
<dbReference type="EMBL" id="CP040916">
    <property type="protein sequence ID" value="QDQ14333.1"/>
    <property type="molecule type" value="Genomic_DNA"/>
</dbReference>
<dbReference type="Gene3D" id="3.40.50.1390">
    <property type="entry name" value="Resolvase, N-terminal catalytic domain"/>
    <property type="match status" value="1"/>
</dbReference>
<dbReference type="SMART" id="SM00857">
    <property type="entry name" value="Resolvase"/>
    <property type="match status" value="1"/>
</dbReference>
<reference evidence="2 3" key="1">
    <citation type="journal article" date="2019" name="J. Ind. Microbiol. Biotechnol.">
        <title>The complete genomic sequence of Streptomyces spectabilis NRRL-2792 and identification of secondary metabolite biosynthetic gene clusters.</title>
        <authorList>
            <person name="Sinha A."/>
            <person name="Phillips-Salemka S."/>
            <person name="Niraula T.A."/>
            <person name="Short K.A."/>
            <person name="Niraula N.P."/>
        </authorList>
    </citation>
    <scope>NUCLEOTIDE SEQUENCE [LARGE SCALE GENOMIC DNA]</scope>
    <source>
        <strain evidence="2 3">NRRL 2792</strain>
    </source>
</reference>
<dbReference type="Gene3D" id="3.90.1750.20">
    <property type="entry name" value="Putative Large Serine Recombinase, Chain B, Domain 2"/>
    <property type="match status" value="1"/>
</dbReference>
<sequence length="579" mass="65691">MERDDLPALRALGFTDDELKELDLWEPATGDPADLAEAYIRRSKKKDTLTNLRGHLRDICRRAREEGKKIRRVWFEQRSASKAHIRREEFEQACDAVLVGLSKTLYVWRTDRLSRRGMGAVDRLIDDFERKQRARIVSASEGLDSSQSGMRIVFGILADRAREEAKSITERTQSSTDSHKLEGKWHGGVAPYGLHSPKGSGKLKRLAEEYPTARRIAEWLLARKVPAWIADTLNREQKRTRKGKMWRAQTILNLAHSPSWAGLVPNRERVHDSDGNPLDKWVRRSEPLLDAKGRPVSCGEGVVTYAEWLKIQSILHGRTGKAEPTAHLMKARKNGFGTRKGTRQPKTVMGWILQCPFCKGPMSNGGYNYRCEARATMGESACQGTSTARNRVDDAVATLWIQHILDLPPESDTIHEIARRWLSYQDPTKEQRKQEVTALYDAAIERQAKLRKEYFVLGRISEAQFESLRRDQDMSVSELKTEYDALTQENDLTPLMDPESLAAIWNAEGIEGRRALWKAASKRIVLKPPVEPGDRTPILDRLTVEWRDGKNPVVLAASDSGVESVERCRQQRKAVESAA</sequence>
<dbReference type="AlphaFoldDB" id="A0A516RFA6"/>
<name>A0A516RFA6_STRST</name>
<dbReference type="InterPro" id="IPR011109">
    <property type="entry name" value="DNA_bind_recombinase_dom"/>
</dbReference>
<dbReference type="PANTHER" id="PTHR30461:SF23">
    <property type="entry name" value="DNA RECOMBINASE-RELATED"/>
    <property type="match status" value="1"/>
</dbReference>
<dbReference type="InterPro" id="IPR036162">
    <property type="entry name" value="Resolvase-like_N_sf"/>
</dbReference>
<dbReference type="CDD" id="cd00338">
    <property type="entry name" value="Ser_Recombinase"/>
    <property type="match status" value="1"/>
</dbReference>
<organism evidence="2 3">
    <name type="scientific">Streptomyces spectabilis</name>
    <dbReference type="NCBI Taxonomy" id="68270"/>
    <lineage>
        <taxon>Bacteria</taxon>
        <taxon>Bacillati</taxon>
        <taxon>Actinomycetota</taxon>
        <taxon>Actinomycetes</taxon>
        <taxon>Kitasatosporales</taxon>
        <taxon>Streptomycetaceae</taxon>
        <taxon>Streptomyces</taxon>
    </lineage>
</organism>
<feature type="domain" description="Resolvase/invertase-type recombinase catalytic" evidence="1">
    <location>
        <begin position="35"/>
        <end position="183"/>
    </location>
</feature>
<dbReference type="InterPro" id="IPR006119">
    <property type="entry name" value="Resolv_N"/>
</dbReference>
<dbReference type="Proteomes" id="UP000316806">
    <property type="component" value="Chromosome"/>
</dbReference>
<evidence type="ECO:0000313" key="2">
    <source>
        <dbReference type="EMBL" id="QDQ14333.1"/>
    </source>
</evidence>
<dbReference type="Pfam" id="PF00239">
    <property type="entry name" value="Resolvase"/>
    <property type="match status" value="1"/>
</dbReference>
<dbReference type="InterPro" id="IPR038109">
    <property type="entry name" value="DNA_bind_recomb_sf"/>
</dbReference>
<evidence type="ECO:0000259" key="1">
    <source>
        <dbReference type="PROSITE" id="PS51736"/>
    </source>
</evidence>
<dbReference type="InterPro" id="IPR050639">
    <property type="entry name" value="SSR_resolvase"/>
</dbReference>
<dbReference type="GO" id="GO:0003677">
    <property type="term" value="F:DNA binding"/>
    <property type="evidence" value="ECO:0007669"/>
    <property type="project" value="InterPro"/>
</dbReference>
<dbReference type="PANTHER" id="PTHR30461">
    <property type="entry name" value="DNA-INVERTASE FROM LAMBDOID PROPHAGE"/>
    <property type="match status" value="1"/>
</dbReference>